<dbReference type="EMBL" id="JAUSUT010000001">
    <property type="protein sequence ID" value="MDQ0379489.1"/>
    <property type="molecule type" value="Genomic_DNA"/>
</dbReference>
<keyword evidence="2" id="KW-1185">Reference proteome</keyword>
<gene>
    <name evidence="1" type="ORF">FB470_003483</name>
</gene>
<reference evidence="1 2" key="1">
    <citation type="submission" date="2023-07" db="EMBL/GenBank/DDBJ databases">
        <title>Sequencing the genomes of 1000 actinobacteria strains.</title>
        <authorList>
            <person name="Klenk H.-P."/>
        </authorList>
    </citation>
    <scope>NUCLEOTIDE SEQUENCE [LARGE SCALE GENOMIC DNA]</scope>
    <source>
        <strain evidence="1 2">DSM 45805</strain>
    </source>
</reference>
<protein>
    <recommendedName>
        <fullName evidence="3">YbaB/EbfC DNA-binding family protein</fullName>
    </recommendedName>
</protein>
<sequence length="141" mass="14478">MPASLARAATGFGEASDAWSAAHDVLAACTLTADAFGALAQQRPLLADAVQAYNEAVADTRLTFAHSATVLAESELTLKQIDGHGELVAVRLAPGTLRTSRHPHLLGGEIVQAVAAARAAAAEHQQRLLAGLLPGGAPWTI</sequence>
<evidence type="ECO:0000313" key="2">
    <source>
        <dbReference type="Proteomes" id="UP001229651"/>
    </source>
</evidence>
<proteinExistence type="predicted"/>
<dbReference type="Proteomes" id="UP001229651">
    <property type="component" value="Unassembled WGS sequence"/>
</dbReference>
<comment type="caution">
    <text evidence="1">The sequence shown here is derived from an EMBL/GenBank/DDBJ whole genome shotgun (WGS) entry which is preliminary data.</text>
</comment>
<dbReference type="RefSeq" id="WP_306992852.1">
    <property type="nucleotide sequence ID" value="NZ_JAUSUT010000001.1"/>
</dbReference>
<evidence type="ECO:0008006" key="3">
    <source>
        <dbReference type="Google" id="ProtNLM"/>
    </source>
</evidence>
<evidence type="ECO:0000313" key="1">
    <source>
        <dbReference type="EMBL" id="MDQ0379489.1"/>
    </source>
</evidence>
<accession>A0ABU0EVZ5</accession>
<organism evidence="1 2">
    <name type="scientific">Amycolatopsis thermophila</name>
    <dbReference type="NCBI Taxonomy" id="206084"/>
    <lineage>
        <taxon>Bacteria</taxon>
        <taxon>Bacillati</taxon>
        <taxon>Actinomycetota</taxon>
        <taxon>Actinomycetes</taxon>
        <taxon>Pseudonocardiales</taxon>
        <taxon>Pseudonocardiaceae</taxon>
        <taxon>Amycolatopsis</taxon>
    </lineage>
</organism>
<name>A0ABU0EVZ5_9PSEU</name>